<proteinExistence type="predicted"/>
<sequence>MHIVVLTKLNLLAGGHGTNTTMVTAFVWPFILKLPFTRYVGRGYTDLVATFTFFFFRLRLIVFGGDSNTASNDRRWERALRLFYRRATETRTVQSDKENLHALSMFSL</sequence>
<evidence type="ECO:0000313" key="1">
    <source>
        <dbReference type="EMBL" id="DAD47791.1"/>
    </source>
</evidence>
<organism evidence="1 2">
    <name type="scientific">Nelumbo nucifera</name>
    <name type="common">Sacred lotus</name>
    <dbReference type="NCBI Taxonomy" id="4432"/>
    <lineage>
        <taxon>Eukaryota</taxon>
        <taxon>Viridiplantae</taxon>
        <taxon>Streptophyta</taxon>
        <taxon>Embryophyta</taxon>
        <taxon>Tracheophyta</taxon>
        <taxon>Spermatophyta</taxon>
        <taxon>Magnoliopsida</taxon>
        <taxon>Proteales</taxon>
        <taxon>Nelumbonaceae</taxon>
        <taxon>Nelumbo</taxon>
    </lineage>
</organism>
<accession>A0A822ZW81</accession>
<dbReference type="PANTHER" id="PTHR38925:SF1">
    <property type="entry name" value="PROTEIN, PUTATIVE-RELATED"/>
    <property type="match status" value="1"/>
</dbReference>
<dbReference type="PANTHER" id="PTHR38925">
    <property type="entry name" value="PROTEIN, PUTATIVE-RELATED"/>
    <property type="match status" value="1"/>
</dbReference>
<comment type="caution">
    <text evidence="1">The sequence shown here is derived from an EMBL/GenBank/DDBJ whole genome shotgun (WGS) entry which is preliminary data.</text>
</comment>
<gene>
    <name evidence="1" type="ORF">HUJ06_017728</name>
</gene>
<dbReference type="Proteomes" id="UP000607653">
    <property type="component" value="Unassembled WGS sequence"/>
</dbReference>
<dbReference type="EMBL" id="DUZY01000008">
    <property type="protein sequence ID" value="DAD47791.1"/>
    <property type="molecule type" value="Genomic_DNA"/>
</dbReference>
<evidence type="ECO:0000313" key="2">
    <source>
        <dbReference type="Proteomes" id="UP000607653"/>
    </source>
</evidence>
<keyword evidence="2" id="KW-1185">Reference proteome</keyword>
<protein>
    <submittedName>
        <fullName evidence="1">Uncharacterized protein</fullName>
    </submittedName>
</protein>
<dbReference type="AlphaFoldDB" id="A0A822ZW81"/>
<name>A0A822ZW81_NELNU</name>
<reference evidence="1 2" key="1">
    <citation type="journal article" date="2020" name="Mol. Biol. Evol.">
        <title>Distinct Expression and Methylation Patterns for Genes with Different Fates following a Single Whole-Genome Duplication in Flowering Plants.</title>
        <authorList>
            <person name="Shi T."/>
            <person name="Rahmani R.S."/>
            <person name="Gugger P.F."/>
            <person name="Wang M."/>
            <person name="Li H."/>
            <person name="Zhang Y."/>
            <person name="Li Z."/>
            <person name="Wang Q."/>
            <person name="Van de Peer Y."/>
            <person name="Marchal K."/>
            <person name="Chen J."/>
        </authorList>
    </citation>
    <scope>NUCLEOTIDE SEQUENCE [LARGE SCALE GENOMIC DNA]</scope>
    <source>
        <tissue evidence="1">Leaf</tissue>
    </source>
</reference>